<keyword evidence="3" id="KW-1185">Reference proteome</keyword>
<evidence type="ECO:0000313" key="3">
    <source>
        <dbReference type="Proteomes" id="UP000271937"/>
    </source>
</evidence>
<dbReference type="OrthoDB" id="1312888at2"/>
<sequence length="456" mass="53490">MSLDLQNVLQYYEPLLPSREDGMVVFLLNHKIIEGEIDEQFTYGDFKQAVRQTADLGSWTVPHSEAVLKNLLNYFIERPPDQKQRYKLTEYALKFIAMVDQKLNNPYRKFPLRESFERYTSFNAGEIQTISQFESWFQQGFNNTTKQSIIDHLEALKDDVNQSIKDLNLLLYNESEDILETISEFTEIFKGLNEKTEEIRDTLRLGNNLEREINAVVNYFYERADSFQPGSQVTGTDYLQAMEDYRKSESIQREVRNFFLVIDSKIGQLREKIIFASNKLNDLQHNFRYQSNYKLNIKRFLDFVLSEAGYSKDGPVMPAGFPVKSIPSEKFKYTIVHYLEVFFPIRKMVQQLPLDREYQHAERKKIEKEITRQQRIAALVSHYKQKLQQAKEMDFTKEFHAMLEQDGDVEVAINVSYEMVIFAHNSKEFKLIIDPGLLASSGATNIQSWQTNIIQK</sequence>
<evidence type="ECO:0000256" key="1">
    <source>
        <dbReference type="SAM" id="Coils"/>
    </source>
</evidence>
<dbReference type="Proteomes" id="UP000271937">
    <property type="component" value="Unassembled WGS sequence"/>
</dbReference>
<keyword evidence="1" id="KW-0175">Coiled coil</keyword>
<comment type="caution">
    <text evidence="2">The sequence shown here is derived from an EMBL/GenBank/DDBJ whole genome shotgun (WGS) entry which is preliminary data.</text>
</comment>
<feature type="coiled-coil region" evidence="1">
    <location>
        <begin position="150"/>
        <end position="212"/>
    </location>
</feature>
<gene>
    <name evidence="2" type="ORF">EG849_09855</name>
</gene>
<organism evidence="2 3">
    <name type="scientific">Flavobacterium macacae</name>
    <dbReference type="NCBI Taxonomy" id="2488993"/>
    <lineage>
        <taxon>Bacteria</taxon>
        <taxon>Pseudomonadati</taxon>
        <taxon>Bacteroidota</taxon>
        <taxon>Flavobacteriia</taxon>
        <taxon>Flavobacteriales</taxon>
        <taxon>Flavobacteriaceae</taxon>
        <taxon>Flavobacterium</taxon>
    </lineage>
</organism>
<name>A0A3P3W6I3_9FLAO</name>
<protein>
    <submittedName>
        <fullName evidence="2">Uncharacterized protein</fullName>
    </submittedName>
</protein>
<dbReference type="EMBL" id="RQVR01000010">
    <property type="protein sequence ID" value="RRJ90772.1"/>
    <property type="molecule type" value="Genomic_DNA"/>
</dbReference>
<proteinExistence type="predicted"/>
<accession>A0A3P3W6I3</accession>
<evidence type="ECO:0000313" key="2">
    <source>
        <dbReference type="EMBL" id="RRJ90772.1"/>
    </source>
</evidence>
<reference evidence="2 3" key="1">
    <citation type="submission" date="2018-11" db="EMBL/GenBank/DDBJ databases">
        <title>Flavobacterium sp. nov., YIM 102600 draft genome.</title>
        <authorList>
            <person name="Li G."/>
            <person name="Jiang Y."/>
        </authorList>
    </citation>
    <scope>NUCLEOTIDE SEQUENCE [LARGE SCALE GENOMIC DNA]</scope>
    <source>
        <strain evidence="2 3">YIM 102600</strain>
    </source>
</reference>
<dbReference type="AlphaFoldDB" id="A0A3P3W6I3"/>